<feature type="domain" description="Fe2OG dioxygenase" evidence="1">
    <location>
        <begin position="43"/>
        <end position="140"/>
    </location>
</feature>
<keyword evidence="3" id="KW-1185">Reference proteome</keyword>
<dbReference type="InterPro" id="IPR005123">
    <property type="entry name" value="Oxoglu/Fe-dep_dioxygenase_dom"/>
</dbReference>
<evidence type="ECO:0000259" key="1">
    <source>
        <dbReference type="PROSITE" id="PS51471"/>
    </source>
</evidence>
<dbReference type="InterPro" id="IPR032854">
    <property type="entry name" value="ALKBH3"/>
</dbReference>
<dbReference type="GO" id="GO:0006307">
    <property type="term" value="P:DNA alkylation repair"/>
    <property type="evidence" value="ECO:0007669"/>
    <property type="project" value="InterPro"/>
</dbReference>
<gene>
    <name evidence="2" type="ORF">KPC_3092</name>
</gene>
<reference evidence="3" key="1">
    <citation type="submission" date="2018-03" db="EMBL/GenBank/DDBJ databases">
        <authorList>
            <person name="Blom J."/>
        </authorList>
    </citation>
    <scope>NUCLEOTIDE SEQUENCE [LARGE SCALE GENOMIC DNA]</scope>
    <source>
        <strain evidence="3">KPC-SM-21</strain>
    </source>
</reference>
<dbReference type="EMBL" id="OOGT01000189">
    <property type="protein sequence ID" value="SPL71914.1"/>
    <property type="molecule type" value="Genomic_DNA"/>
</dbReference>
<dbReference type="Proteomes" id="UP000245974">
    <property type="component" value="Unassembled WGS sequence"/>
</dbReference>
<dbReference type="InterPro" id="IPR037151">
    <property type="entry name" value="AlkB-like_sf"/>
</dbReference>
<proteinExistence type="predicted"/>
<organism evidence="2 3">
    <name type="scientific">Acinetobacter stercoris</name>
    <dbReference type="NCBI Taxonomy" id="2126983"/>
    <lineage>
        <taxon>Bacteria</taxon>
        <taxon>Pseudomonadati</taxon>
        <taxon>Pseudomonadota</taxon>
        <taxon>Gammaproteobacteria</taxon>
        <taxon>Moraxellales</taxon>
        <taxon>Moraxellaceae</taxon>
        <taxon>Acinetobacter</taxon>
    </lineage>
</organism>
<dbReference type="PANTHER" id="PTHR31212:SF4">
    <property type="entry name" value="ALPHA-KETOGLUTARATE-DEPENDENT DIOXYGENASE ALKB HOMOLOG 3"/>
    <property type="match status" value="1"/>
</dbReference>
<dbReference type="PANTHER" id="PTHR31212">
    <property type="entry name" value="ALPHA-KETOGLUTARATE-DEPENDENT DIOXYGENASE ALKB HOMOLOG 3"/>
    <property type="match status" value="1"/>
</dbReference>
<name>A0A2U3N2R7_9GAMM</name>
<evidence type="ECO:0000313" key="3">
    <source>
        <dbReference type="Proteomes" id="UP000245974"/>
    </source>
</evidence>
<dbReference type="InterPro" id="IPR027450">
    <property type="entry name" value="AlkB-like"/>
</dbReference>
<sequence>MLARKTASYGKAYNYSQINYDETPFPDELTPLIHQLKNQLNFQPNNCLINYYENGKSRMGWHSDQIDILETDTGIAIISLGAERILKFRNIRDKNQTREYFLNSGSLIYMNQNVQKLWQHSIPKCDVENGRLSLSFRKIL</sequence>
<dbReference type="AlphaFoldDB" id="A0A2U3N2R7"/>
<evidence type="ECO:0000313" key="2">
    <source>
        <dbReference type="EMBL" id="SPL71914.1"/>
    </source>
</evidence>
<dbReference type="GO" id="GO:0051213">
    <property type="term" value="F:dioxygenase activity"/>
    <property type="evidence" value="ECO:0007669"/>
    <property type="project" value="InterPro"/>
</dbReference>
<dbReference type="SUPFAM" id="SSF51197">
    <property type="entry name" value="Clavaminate synthase-like"/>
    <property type="match status" value="1"/>
</dbReference>
<dbReference type="InParanoid" id="A0A2U3N2R7"/>
<protein>
    <submittedName>
        <fullName evidence="2">2OG-Fe(II) oxygenase superfamily protein</fullName>
    </submittedName>
</protein>
<accession>A0A2U3N2R7</accession>
<dbReference type="PROSITE" id="PS51471">
    <property type="entry name" value="FE2OG_OXY"/>
    <property type="match status" value="1"/>
</dbReference>
<dbReference type="Pfam" id="PF13532">
    <property type="entry name" value="2OG-FeII_Oxy_2"/>
    <property type="match status" value="1"/>
</dbReference>
<dbReference type="Gene3D" id="2.60.120.590">
    <property type="entry name" value="Alpha-ketoglutarate-dependent dioxygenase AlkB-like"/>
    <property type="match status" value="1"/>
</dbReference>